<dbReference type="PANTHER" id="PTHR33284:SF1">
    <property type="entry name" value="RIBOSOMAL PROTEIN L25_GLN-TRNA SYNTHETASE, ANTI-CODON-BINDING DOMAIN-CONTAINING PROTEIN"/>
    <property type="match status" value="1"/>
</dbReference>
<dbReference type="InterPro" id="IPR020056">
    <property type="entry name" value="Rbsml_bL25/Gln-tRNA_synth_N"/>
</dbReference>
<keyword evidence="3 5" id="KW-0689">Ribosomal protein</keyword>
<evidence type="ECO:0000256" key="5">
    <source>
        <dbReference type="HAMAP-Rule" id="MF_01334"/>
    </source>
</evidence>
<dbReference type="InterPro" id="IPR001021">
    <property type="entry name" value="Ribosomal_bL25_long"/>
</dbReference>
<dbReference type="GO" id="GO:0006412">
    <property type="term" value="P:translation"/>
    <property type="evidence" value="ECO:0007669"/>
    <property type="project" value="UniProtKB-UniRule"/>
</dbReference>
<dbReference type="AlphaFoldDB" id="A0AAI9AIE5"/>
<evidence type="ECO:0000259" key="7">
    <source>
        <dbReference type="Pfam" id="PF14693"/>
    </source>
</evidence>
<comment type="caution">
    <text evidence="8">The sequence shown here is derived from an EMBL/GenBank/DDBJ whole genome shotgun (WGS) entry which is preliminary data.</text>
</comment>
<dbReference type="InterPro" id="IPR011035">
    <property type="entry name" value="Ribosomal_bL25/Gln-tRNA_synth"/>
</dbReference>
<organism evidence="8 9">
    <name type="scientific">Caminibacter mediatlanticus TB-2</name>
    <dbReference type="NCBI Taxonomy" id="391592"/>
    <lineage>
        <taxon>Bacteria</taxon>
        <taxon>Pseudomonadati</taxon>
        <taxon>Campylobacterota</taxon>
        <taxon>Epsilonproteobacteria</taxon>
        <taxon>Nautiliales</taxon>
        <taxon>Nautiliaceae</taxon>
        <taxon>Caminibacter</taxon>
    </lineage>
</organism>
<proteinExistence type="inferred from homology"/>
<dbReference type="NCBIfam" id="TIGR00731">
    <property type="entry name" value="bL25_bact_ctc"/>
    <property type="match status" value="1"/>
</dbReference>
<dbReference type="CDD" id="cd00495">
    <property type="entry name" value="Ribosomal_L25_TL5_CTC"/>
    <property type="match status" value="1"/>
</dbReference>
<keyword evidence="2 5" id="KW-0694">RNA-binding</keyword>
<dbReference type="Gene3D" id="2.170.120.20">
    <property type="entry name" value="Ribosomal protein L25, beta domain"/>
    <property type="match status" value="1"/>
</dbReference>
<comment type="similarity">
    <text evidence="5">Belongs to the bacterial ribosomal protein bL25 family. CTC subfamily.</text>
</comment>
<dbReference type="GO" id="GO:0022625">
    <property type="term" value="C:cytosolic large ribosomal subunit"/>
    <property type="evidence" value="ECO:0007669"/>
    <property type="project" value="TreeGrafter"/>
</dbReference>
<comment type="subunit">
    <text evidence="5">Part of the 50S ribosomal subunit; part of the 5S rRNA/L5/L18/L25 subcomplex. Contacts the 5S rRNA. Binds to the 5S rRNA independently of L5 and L18.</text>
</comment>
<dbReference type="EMBL" id="ABCJ01000002">
    <property type="protein sequence ID" value="EDM24105.1"/>
    <property type="molecule type" value="Genomic_DNA"/>
</dbReference>
<sequence>MLEGIIRESTSKSATKKLRRDGYLIANIYGKGQENINAAFKKSDFIKYMRNKEHLIFPVKVGNKEFKAVVQEYQKDPVTGDLLHVDLLIAQDGVKQYFYVPIKVKGTPIGLKNKGVLVYHRRRIKVKSTPEKLPDYFELDVSNLDVGDNILIRDIEFPEGVECYLNPSIPIVGVIKAK</sequence>
<evidence type="ECO:0000256" key="1">
    <source>
        <dbReference type="ARBA" id="ARBA00022730"/>
    </source>
</evidence>
<dbReference type="Pfam" id="PF01386">
    <property type="entry name" value="Ribosomal_L25p"/>
    <property type="match status" value="1"/>
</dbReference>
<evidence type="ECO:0000259" key="6">
    <source>
        <dbReference type="Pfam" id="PF01386"/>
    </source>
</evidence>
<gene>
    <name evidence="5" type="primary">rplY</name>
    <name evidence="5" type="synonym">ctc</name>
    <name evidence="8" type="ORF">CMTB2_07616</name>
</gene>
<dbReference type="RefSeq" id="WP_007474117.1">
    <property type="nucleotide sequence ID" value="NZ_ABCJ01000002.1"/>
</dbReference>
<evidence type="ECO:0000256" key="2">
    <source>
        <dbReference type="ARBA" id="ARBA00022884"/>
    </source>
</evidence>
<dbReference type="Pfam" id="PF14693">
    <property type="entry name" value="Ribosomal_TL5_C"/>
    <property type="match status" value="1"/>
</dbReference>
<dbReference type="GO" id="GO:0003735">
    <property type="term" value="F:structural constituent of ribosome"/>
    <property type="evidence" value="ECO:0007669"/>
    <property type="project" value="InterPro"/>
</dbReference>
<dbReference type="SUPFAM" id="SSF50715">
    <property type="entry name" value="Ribosomal protein L25-like"/>
    <property type="match status" value="1"/>
</dbReference>
<dbReference type="NCBIfam" id="NF004129">
    <property type="entry name" value="PRK05618.1-4"/>
    <property type="match status" value="1"/>
</dbReference>
<comment type="function">
    <text evidence="5">This is one of the proteins that binds to the 5S RNA in the ribosome where it forms part of the central protuberance.</text>
</comment>
<dbReference type="Gene3D" id="2.40.240.10">
    <property type="entry name" value="Ribosomal Protein L25, Chain P"/>
    <property type="match status" value="1"/>
</dbReference>
<feature type="domain" description="Large ribosomal subunit protein bL25 L25" evidence="6">
    <location>
        <begin position="2"/>
        <end position="87"/>
    </location>
</feature>
<name>A0AAI9AIE5_9BACT</name>
<dbReference type="HAMAP" id="MF_01334">
    <property type="entry name" value="Ribosomal_bL25_CTC"/>
    <property type="match status" value="1"/>
</dbReference>
<keyword evidence="1 5" id="KW-0699">rRNA-binding</keyword>
<dbReference type="InterPro" id="IPR037121">
    <property type="entry name" value="Ribosomal_bL25_C"/>
</dbReference>
<dbReference type="InterPro" id="IPR020057">
    <property type="entry name" value="Ribosomal_bL25_b-dom"/>
</dbReference>
<dbReference type="InterPro" id="IPR020930">
    <property type="entry name" value="Ribosomal_uL5_bac-type"/>
</dbReference>
<feature type="domain" description="Large ribosomal subunit protein bL25 beta" evidence="7">
    <location>
        <begin position="99"/>
        <end position="177"/>
    </location>
</feature>
<dbReference type="GO" id="GO:0008097">
    <property type="term" value="F:5S rRNA binding"/>
    <property type="evidence" value="ECO:0007669"/>
    <property type="project" value="InterPro"/>
</dbReference>
<dbReference type="InterPro" id="IPR029751">
    <property type="entry name" value="Ribosomal_L25_dom"/>
</dbReference>
<accession>A0AAI9AIE5</accession>
<keyword evidence="4 5" id="KW-0687">Ribonucleoprotein</keyword>
<protein>
    <recommendedName>
        <fullName evidence="5">Large ribosomal subunit protein bL25</fullName>
    </recommendedName>
    <alternativeName>
        <fullName evidence="5">General stress protein CTC</fullName>
    </alternativeName>
</protein>
<reference evidence="8 9" key="1">
    <citation type="journal article" date="2011" name="Stand. Genomic Sci.">
        <title>Draft genome sequence of Caminibacter mediatlanticus strain TB-2, an epsilonproteobacterium isolated from a deep-sea hydrothermal vent.</title>
        <authorList>
            <person name="Giovannelli D."/>
            <person name="Ferriera S."/>
            <person name="Johnson J."/>
            <person name="Kravitz S."/>
            <person name="Perez-Rodriguez I."/>
            <person name="Ricci J."/>
            <person name="O'Brien C."/>
            <person name="Voordeckers J.W."/>
            <person name="Bini E."/>
            <person name="Vetriani C."/>
        </authorList>
    </citation>
    <scope>NUCLEOTIDE SEQUENCE [LARGE SCALE GENOMIC DNA]</scope>
    <source>
        <strain evidence="8 9">TB-2</strain>
    </source>
</reference>
<dbReference type="PANTHER" id="PTHR33284">
    <property type="entry name" value="RIBOSOMAL PROTEIN L25/GLN-TRNA SYNTHETASE, ANTI-CODON-BINDING DOMAIN-CONTAINING PROTEIN"/>
    <property type="match status" value="1"/>
</dbReference>
<evidence type="ECO:0000313" key="9">
    <source>
        <dbReference type="Proteomes" id="UP000003288"/>
    </source>
</evidence>
<evidence type="ECO:0000256" key="4">
    <source>
        <dbReference type="ARBA" id="ARBA00023274"/>
    </source>
</evidence>
<evidence type="ECO:0000256" key="3">
    <source>
        <dbReference type="ARBA" id="ARBA00022980"/>
    </source>
</evidence>
<evidence type="ECO:0000313" key="8">
    <source>
        <dbReference type="EMBL" id="EDM24105.1"/>
    </source>
</evidence>
<dbReference type="Proteomes" id="UP000003288">
    <property type="component" value="Unassembled WGS sequence"/>
</dbReference>